<dbReference type="EMBL" id="CP071090">
    <property type="protein sequence ID" value="QSQ20068.1"/>
    <property type="molecule type" value="Genomic_DNA"/>
</dbReference>
<sequence length="327" mass="37252">MPGRFTVMPDDTRWSVMAGPVTAGPGFLVDVPYEGAWRRRPSLHFEAPQDEDLRLMSGGQPLLWIRIHPRWHCRGVLRGVAKPPFPWGLPPILATQVRGIAHEPCSDGWWEGWAHHFLRQLEDADASLLHSGRWCLRPMKVITEEAAEQNIPLQVGLGNPPPPPYAPETALRFERFEIKGWRRWTESECGWPFIKRGDVLALRAPSSAEDGRVKAWRKHARDGTLPPVLMFYARLADMWLVLDGHDRLHAAVLEGKAPPVLGLWTVTEMLGRPGWPSMRLAVTRAWPMKEDAWRSSILEAYPKRPPGTRPEDWDGLFTSWAWPHVRG</sequence>
<protein>
    <submittedName>
        <fullName evidence="1">Uncharacterized protein</fullName>
    </submittedName>
</protein>
<evidence type="ECO:0000313" key="2">
    <source>
        <dbReference type="Proteomes" id="UP000662747"/>
    </source>
</evidence>
<dbReference type="RefSeq" id="WP_206721649.1">
    <property type="nucleotide sequence ID" value="NZ_CP071090.1"/>
</dbReference>
<keyword evidence="2" id="KW-1185">Reference proteome</keyword>
<reference evidence="1 2" key="1">
    <citation type="submission" date="2021-02" db="EMBL/GenBank/DDBJ databases">
        <title>De Novo genome assembly of isolated myxobacteria.</title>
        <authorList>
            <person name="Stevens D.C."/>
        </authorList>
    </citation>
    <scope>NUCLEOTIDE SEQUENCE [LARGE SCALE GENOMIC DNA]</scope>
    <source>
        <strain evidence="2">SCPEA02</strain>
    </source>
</reference>
<evidence type="ECO:0000313" key="1">
    <source>
        <dbReference type="EMBL" id="QSQ20068.1"/>
    </source>
</evidence>
<organism evidence="1 2">
    <name type="scientific">Pyxidicoccus parkwayensis</name>
    <dbReference type="NCBI Taxonomy" id="2813578"/>
    <lineage>
        <taxon>Bacteria</taxon>
        <taxon>Pseudomonadati</taxon>
        <taxon>Myxococcota</taxon>
        <taxon>Myxococcia</taxon>
        <taxon>Myxococcales</taxon>
        <taxon>Cystobacterineae</taxon>
        <taxon>Myxococcaceae</taxon>
        <taxon>Pyxidicoccus</taxon>
    </lineage>
</organism>
<name>A0ABX7NNS0_9BACT</name>
<proteinExistence type="predicted"/>
<gene>
    <name evidence="1" type="ORF">JY651_32980</name>
</gene>
<accession>A0ABX7NNS0</accession>
<dbReference type="Proteomes" id="UP000662747">
    <property type="component" value="Chromosome"/>
</dbReference>